<evidence type="ECO:0000256" key="13">
    <source>
        <dbReference type="ARBA" id="ARBA00023136"/>
    </source>
</evidence>
<evidence type="ECO:0000256" key="4">
    <source>
        <dbReference type="ARBA" id="ARBA00005189"/>
    </source>
</evidence>
<keyword evidence="11 20" id="KW-1133">Transmembrane helix</keyword>
<feature type="transmembrane region" description="Helical" evidence="20">
    <location>
        <begin position="234"/>
        <end position="253"/>
    </location>
</feature>
<feature type="region of interest" description="Disordered" evidence="19">
    <location>
        <begin position="1"/>
        <end position="28"/>
    </location>
</feature>
<dbReference type="AlphaFoldDB" id="A0A7S4G6V5"/>
<evidence type="ECO:0000256" key="10">
    <source>
        <dbReference type="ARBA" id="ARBA00022695"/>
    </source>
</evidence>
<feature type="transmembrane region" description="Helical" evidence="20">
    <location>
        <begin position="43"/>
        <end position="64"/>
    </location>
</feature>
<keyword evidence="14" id="KW-0594">Phospholipid biosynthesis</keyword>
<keyword evidence="8" id="KW-0808">Transferase</keyword>
<organism evidence="21">
    <name type="scientific">Eutreptiella gymnastica</name>
    <dbReference type="NCBI Taxonomy" id="73025"/>
    <lineage>
        <taxon>Eukaryota</taxon>
        <taxon>Discoba</taxon>
        <taxon>Euglenozoa</taxon>
        <taxon>Euglenida</taxon>
        <taxon>Spirocuta</taxon>
        <taxon>Euglenophyceae</taxon>
        <taxon>Eutreptiales</taxon>
        <taxon>Eutreptiaceae</taxon>
        <taxon>Eutreptiella</taxon>
    </lineage>
</organism>
<comment type="subcellular location">
    <subcellularLocation>
        <location evidence="2">Membrane</location>
        <topology evidence="2">Multi-pass membrane protein</topology>
    </subcellularLocation>
</comment>
<keyword evidence="12" id="KW-0443">Lipid metabolism</keyword>
<dbReference type="UniPathway" id="UPA00557">
    <property type="reaction ID" value="UER00614"/>
</dbReference>
<evidence type="ECO:0000256" key="12">
    <source>
        <dbReference type="ARBA" id="ARBA00023098"/>
    </source>
</evidence>
<evidence type="ECO:0000256" key="16">
    <source>
        <dbReference type="ARBA" id="ARBA00029893"/>
    </source>
</evidence>
<evidence type="ECO:0000256" key="7">
    <source>
        <dbReference type="ARBA" id="ARBA00022516"/>
    </source>
</evidence>
<comment type="similarity">
    <text evidence="5">Belongs to the CDS family.</text>
</comment>
<evidence type="ECO:0000256" key="6">
    <source>
        <dbReference type="ARBA" id="ARBA00012487"/>
    </source>
</evidence>
<comment type="pathway">
    <text evidence="3">Phospholipid metabolism; CDP-diacylglycerol biosynthesis; CDP-diacylglycerol from sn-glycerol 3-phosphate: step 3/3.</text>
</comment>
<feature type="transmembrane region" description="Helical" evidence="20">
    <location>
        <begin position="164"/>
        <end position="182"/>
    </location>
</feature>
<evidence type="ECO:0000256" key="18">
    <source>
        <dbReference type="ARBA" id="ARBA00033406"/>
    </source>
</evidence>
<dbReference type="EC" id="2.7.7.41" evidence="6"/>
<proteinExistence type="inferred from homology"/>
<dbReference type="GO" id="GO:0004605">
    <property type="term" value="F:phosphatidate cytidylyltransferase activity"/>
    <property type="evidence" value="ECO:0007669"/>
    <property type="project" value="UniProtKB-EC"/>
</dbReference>
<keyword evidence="13 20" id="KW-0472">Membrane</keyword>
<dbReference type="PANTHER" id="PTHR13773">
    <property type="entry name" value="PHOSPHATIDATE CYTIDYLYLTRANSFERASE"/>
    <property type="match status" value="1"/>
</dbReference>
<feature type="transmembrane region" description="Helical" evidence="20">
    <location>
        <begin position="188"/>
        <end position="213"/>
    </location>
</feature>
<evidence type="ECO:0000256" key="20">
    <source>
        <dbReference type="SAM" id="Phobius"/>
    </source>
</evidence>
<name>A0A7S4G6V5_9EUGL</name>
<evidence type="ECO:0000256" key="14">
    <source>
        <dbReference type="ARBA" id="ARBA00023209"/>
    </source>
</evidence>
<evidence type="ECO:0000256" key="17">
    <source>
        <dbReference type="ARBA" id="ARBA00032396"/>
    </source>
</evidence>
<evidence type="ECO:0000256" key="11">
    <source>
        <dbReference type="ARBA" id="ARBA00022989"/>
    </source>
</evidence>
<evidence type="ECO:0000256" key="2">
    <source>
        <dbReference type="ARBA" id="ARBA00004141"/>
    </source>
</evidence>
<keyword evidence="10" id="KW-0548">Nucleotidyltransferase</keyword>
<evidence type="ECO:0000256" key="8">
    <source>
        <dbReference type="ARBA" id="ARBA00022679"/>
    </source>
</evidence>
<dbReference type="GO" id="GO:0016024">
    <property type="term" value="P:CDP-diacylglycerol biosynthetic process"/>
    <property type="evidence" value="ECO:0007669"/>
    <property type="project" value="UniProtKB-UniPathway"/>
</dbReference>
<keyword evidence="15" id="KW-1208">Phospholipid metabolism</keyword>
<evidence type="ECO:0000313" key="21">
    <source>
        <dbReference type="EMBL" id="CAE0826959.1"/>
    </source>
</evidence>
<keyword evidence="9 20" id="KW-0812">Transmembrane</keyword>
<accession>A0A7S4G6V5</accession>
<feature type="transmembrane region" description="Helical" evidence="20">
    <location>
        <begin position="303"/>
        <end position="325"/>
    </location>
</feature>
<dbReference type="GO" id="GO:0005789">
    <property type="term" value="C:endoplasmic reticulum membrane"/>
    <property type="evidence" value="ECO:0007669"/>
    <property type="project" value="TreeGrafter"/>
</dbReference>
<dbReference type="InterPro" id="IPR016720">
    <property type="entry name" value="PC_Trfase_euk"/>
</dbReference>
<feature type="transmembrane region" description="Helical" evidence="20">
    <location>
        <begin position="132"/>
        <end position="152"/>
    </location>
</feature>
<sequence>MSDVRQRKSAPDAGAPEDKGGEAKDYETRLKEAGKKESKIGKVIKRSIVASVLLSIFTFMIWWGHLPMCVAVFIAQVMLFRELANVRYKGEKAKEVPLFRTVQWTWFVVAMFWTYGQSLTEFFRPMGAEVRYLTWTSFGLYWITFIITTLSLKKGYYKYQIGQLTWTAVCLGLIVGQLKSVVNNILNGMFWFVFPMTLVIFNDTSAYFCGLALGRKIFKFPFLPLSPNKTWEGFFGACVFTMLFAFFFPVFLVKFPALICPASTDATDFLKCEYHPIFLPATYDVPQRLVGLVGMQQVTLLPIQLHGVVFGIFASLVAPFGGFFASAIKRAYEIKDFDTLIPGHGGLMDRFDCQFLMQLCSSVHYATFVEVAVLTVPFVIKQLDQLSTDEQNQVLRYLKERLNA</sequence>
<reference evidence="21" key="1">
    <citation type="submission" date="2021-01" db="EMBL/GenBank/DDBJ databases">
        <authorList>
            <person name="Corre E."/>
            <person name="Pelletier E."/>
            <person name="Niang G."/>
            <person name="Scheremetjew M."/>
            <person name="Finn R."/>
            <person name="Kale V."/>
            <person name="Holt S."/>
            <person name="Cochrane G."/>
            <person name="Meng A."/>
            <person name="Brown T."/>
            <person name="Cohen L."/>
        </authorList>
    </citation>
    <scope>NUCLEOTIDE SEQUENCE</scope>
    <source>
        <strain evidence="21">CCMP1594</strain>
    </source>
</reference>
<evidence type="ECO:0000256" key="15">
    <source>
        <dbReference type="ARBA" id="ARBA00023264"/>
    </source>
</evidence>
<evidence type="ECO:0000256" key="1">
    <source>
        <dbReference type="ARBA" id="ARBA00001698"/>
    </source>
</evidence>
<dbReference type="EMBL" id="HBJA01110827">
    <property type="protein sequence ID" value="CAE0826959.1"/>
    <property type="molecule type" value="Transcribed_RNA"/>
</dbReference>
<feature type="transmembrane region" description="Helical" evidence="20">
    <location>
        <begin position="98"/>
        <end position="116"/>
    </location>
</feature>
<protein>
    <recommendedName>
        <fullName evidence="6">phosphatidate cytidylyltransferase</fullName>
        <ecNumber evidence="6">2.7.7.41</ecNumber>
    </recommendedName>
    <alternativeName>
        <fullName evidence="16">CDP-diacylglycerol synthase</fullName>
    </alternativeName>
    <alternativeName>
        <fullName evidence="17">CDP-diglyceride pyrophosphorylase</fullName>
    </alternativeName>
    <alternativeName>
        <fullName evidence="18">CDP-diglyceride synthase</fullName>
    </alternativeName>
</protein>
<comment type="pathway">
    <text evidence="4">Lipid metabolism.</text>
</comment>
<gene>
    <name evidence="21" type="ORF">EGYM00163_LOCUS38220</name>
</gene>
<evidence type="ECO:0000256" key="3">
    <source>
        <dbReference type="ARBA" id="ARBA00005119"/>
    </source>
</evidence>
<comment type="catalytic activity">
    <reaction evidence="1">
        <text>a 1,2-diacyl-sn-glycero-3-phosphate + CTP + H(+) = a CDP-1,2-diacyl-sn-glycerol + diphosphate</text>
        <dbReference type="Rhea" id="RHEA:16229"/>
        <dbReference type="ChEBI" id="CHEBI:15378"/>
        <dbReference type="ChEBI" id="CHEBI:33019"/>
        <dbReference type="ChEBI" id="CHEBI:37563"/>
        <dbReference type="ChEBI" id="CHEBI:58332"/>
        <dbReference type="ChEBI" id="CHEBI:58608"/>
        <dbReference type="EC" id="2.7.7.41"/>
    </reaction>
</comment>
<dbReference type="Pfam" id="PF01148">
    <property type="entry name" value="CTP_transf_1"/>
    <property type="match status" value="1"/>
</dbReference>
<keyword evidence="7" id="KW-0444">Lipid biosynthesis</keyword>
<evidence type="ECO:0000256" key="19">
    <source>
        <dbReference type="SAM" id="MobiDB-lite"/>
    </source>
</evidence>
<dbReference type="PANTHER" id="PTHR13773:SF8">
    <property type="entry name" value="PHOSPHATIDATE CYTIDYLYLTRANSFERASE, PHOTORECEPTOR-SPECIFIC"/>
    <property type="match status" value="1"/>
</dbReference>
<evidence type="ECO:0000256" key="9">
    <source>
        <dbReference type="ARBA" id="ARBA00022692"/>
    </source>
</evidence>
<evidence type="ECO:0000256" key="5">
    <source>
        <dbReference type="ARBA" id="ARBA00010185"/>
    </source>
</evidence>